<feature type="region of interest" description="Disordered" evidence="1">
    <location>
        <begin position="649"/>
        <end position="672"/>
    </location>
</feature>
<name>A0A9P7XY59_9FUNG</name>
<evidence type="ECO:0008006" key="4">
    <source>
        <dbReference type="Google" id="ProtNLM"/>
    </source>
</evidence>
<dbReference type="PANTHER" id="PTHR32212">
    <property type="entry name" value="CYCLIN-LIKE F-BOX"/>
    <property type="match status" value="1"/>
</dbReference>
<evidence type="ECO:0000313" key="3">
    <source>
        <dbReference type="Proteomes" id="UP000707451"/>
    </source>
</evidence>
<evidence type="ECO:0000313" key="2">
    <source>
        <dbReference type="EMBL" id="KAG9069525.1"/>
    </source>
</evidence>
<comment type="caution">
    <text evidence="2">The sequence shown here is derived from an EMBL/GenBank/DDBJ whole genome shotgun (WGS) entry which is preliminary data.</text>
</comment>
<dbReference type="InterPro" id="IPR032675">
    <property type="entry name" value="LRR_dom_sf"/>
</dbReference>
<dbReference type="AlphaFoldDB" id="A0A9P7XY59"/>
<dbReference type="Proteomes" id="UP000707451">
    <property type="component" value="Unassembled WGS sequence"/>
</dbReference>
<proteinExistence type="predicted"/>
<keyword evidence="3" id="KW-1185">Reference proteome</keyword>
<reference evidence="2" key="1">
    <citation type="submission" date="2021-06" db="EMBL/GenBank/DDBJ databases">
        <title>Genome Sequence of Mortierella hyaline Strain SCG-10, a Cold-Adapted, Nitrate-Reducing Fungus Isolated from Soil in Minnesota, USA.</title>
        <authorList>
            <person name="Aldossari N."/>
        </authorList>
    </citation>
    <scope>NUCLEOTIDE SEQUENCE</scope>
    <source>
        <strain evidence="2">SCG-10</strain>
    </source>
</reference>
<sequence length="921" mass="105945">MAWNRLPVECLQLILDQLAEEKDIYSLNTLLRLNKHLCDITLPYLYEDPFTLAASKFDDNYDSISYNTINKLLTPLIRTLLASADPLYLTDLLRSAYWDSVEDETAFLKQRSGINYIHYLRHFYPTSVNHALFHNWKAFKQNTRLVNYVQDQGLEKQFRAQELSIENNPYEDPASLIVRYLAIMLRAQLAWAICSPIFEQIQSLTLPLSDLQRYCGEMHRLRSLRRINFKQDQKLDYSGFLTQQLRQDKPEVLAQRRQQKEDLMEGMVEFVRDHTEQFPSVLLQADCPQENTWQGSHQIAPQTYIESLNCYLPSLICPTFLDATNWSQFIAKIETTDLTHVQTVEPPRGEAILWLSRLRRRCAFNDKSFLQRCRELKKVDMISLGPNLFAWAPREKRERQVYYARKRIQSLEAAAAGNTGWPSSSSSQKLSLLSEPAPLPPPPPQPLEEAIIRCYWEGLGTEIEDVAVSFPETLTKIVVQGPRAQFAVPDHGIMPEPRAIGETWLEPLPRLKKLAIFKLEETFRMAPLLLSRCPALEELRIQDKATAYNCDQVLAYGVPRQYPAPSSLSEPGTSRLKTIDLRGWSALCFHPETLRNTPELESLVLATEHDRFMRNIIPEPGVLLSYDYPSLKEEAESIRAAMTAMSLSQLDSDDDDDGNVGQGGAQQQQRQTRPAILRRPCWAWDWHLPNLNRLRLTSEFAVRFQFRMLAGCPQLEYLDLSIAVQGDHTPEMTEEQLTGPWDYYYYTHKRVLTRADFLVPSRLRSAKGKDRDSEDAYINCPNLKSLHLSGRWSMTDEFLMFLFTTVLPNLTDVTESQCLTFTFPGWVRATSRLPNLLSASSGRKYPEEKLNQLGMTRFKQDNRTAPQYIAYEKIVDGEEQVTFVQVPGSDGVKHPRPSGVYSLNFCDKYVLLSTVPSDLRK</sequence>
<feature type="region of interest" description="Disordered" evidence="1">
    <location>
        <begin position="417"/>
        <end position="443"/>
    </location>
</feature>
<dbReference type="Gene3D" id="3.80.10.10">
    <property type="entry name" value="Ribonuclease Inhibitor"/>
    <property type="match status" value="1"/>
</dbReference>
<dbReference type="PANTHER" id="PTHR32212:SF248">
    <property type="entry name" value="F-BOX DOMAIN-CONTAINING PROTEIN"/>
    <property type="match status" value="1"/>
</dbReference>
<protein>
    <recommendedName>
        <fullName evidence="4">F-box domain-containing protein</fullName>
    </recommendedName>
</protein>
<dbReference type="SUPFAM" id="SSF52047">
    <property type="entry name" value="RNI-like"/>
    <property type="match status" value="1"/>
</dbReference>
<dbReference type="OrthoDB" id="2360563at2759"/>
<dbReference type="EMBL" id="JAHRHY010000005">
    <property type="protein sequence ID" value="KAG9069525.1"/>
    <property type="molecule type" value="Genomic_DNA"/>
</dbReference>
<gene>
    <name evidence="2" type="ORF">KI688_010428</name>
</gene>
<organism evidence="2 3">
    <name type="scientific">Linnemannia hyalina</name>
    <dbReference type="NCBI Taxonomy" id="64524"/>
    <lineage>
        <taxon>Eukaryota</taxon>
        <taxon>Fungi</taxon>
        <taxon>Fungi incertae sedis</taxon>
        <taxon>Mucoromycota</taxon>
        <taxon>Mortierellomycotina</taxon>
        <taxon>Mortierellomycetes</taxon>
        <taxon>Mortierellales</taxon>
        <taxon>Mortierellaceae</taxon>
        <taxon>Linnemannia</taxon>
    </lineage>
</organism>
<evidence type="ECO:0000256" key="1">
    <source>
        <dbReference type="SAM" id="MobiDB-lite"/>
    </source>
</evidence>
<feature type="compositionally biased region" description="Low complexity" evidence="1">
    <location>
        <begin position="423"/>
        <end position="436"/>
    </location>
</feature>
<accession>A0A9P7XY59</accession>